<dbReference type="PANTHER" id="PTHR33700:SF4">
    <property type="entry name" value="MYB-LIKE PROTEIN X"/>
    <property type="match status" value="1"/>
</dbReference>
<feature type="compositionally biased region" description="Acidic residues" evidence="1">
    <location>
        <begin position="95"/>
        <end position="117"/>
    </location>
</feature>
<feature type="compositionally biased region" description="Basic and acidic residues" evidence="1">
    <location>
        <begin position="118"/>
        <end position="143"/>
    </location>
</feature>
<accession>A0A6A5P808</accession>
<protein>
    <submittedName>
        <fullName evidence="3">Uncharacterized protein</fullName>
    </submittedName>
</protein>
<keyword evidence="2" id="KW-0812">Transmembrane</keyword>
<evidence type="ECO:0000313" key="4">
    <source>
        <dbReference type="Proteomes" id="UP000447434"/>
    </source>
</evidence>
<comment type="caution">
    <text evidence="3">The sequence shown here is derived from an EMBL/GenBank/DDBJ whole genome shotgun (WGS) entry which is preliminary data.</text>
</comment>
<dbReference type="PANTHER" id="PTHR33700">
    <property type="entry name" value="MYB-LIKE PROTEIN X"/>
    <property type="match status" value="1"/>
</dbReference>
<reference evidence="4" key="1">
    <citation type="journal article" date="2020" name="Nat. Commun.">
        <title>Genome sequence of the cluster root forming white lupin.</title>
        <authorList>
            <person name="Hufnagel B."/>
            <person name="Marques A."/>
            <person name="Soriano A."/>
            <person name="Marques L."/>
            <person name="Divol F."/>
            <person name="Doumas P."/>
            <person name="Sallet E."/>
            <person name="Mancinotti D."/>
            <person name="Carrere S."/>
            <person name="Marande W."/>
            <person name="Arribat S."/>
            <person name="Keller J."/>
            <person name="Huneau C."/>
            <person name="Blein T."/>
            <person name="Aime D."/>
            <person name="Laguerre M."/>
            <person name="Taylor J."/>
            <person name="Schubert V."/>
            <person name="Nelson M."/>
            <person name="Geu-Flores F."/>
            <person name="Crespi M."/>
            <person name="Gallardo-Guerrero K."/>
            <person name="Delaux P.-M."/>
            <person name="Salse J."/>
            <person name="Berges H."/>
            <person name="Guyot R."/>
            <person name="Gouzy J."/>
            <person name="Peret B."/>
        </authorList>
    </citation>
    <scope>NUCLEOTIDE SEQUENCE [LARGE SCALE GENOMIC DNA]</scope>
    <source>
        <strain evidence="4">cv. Amiga</strain>
    </source>
</reference>
<dbReference type="OrthoDB" id="1928179at2759"/>
<dbReference type="EMBL" id="WOCE01000011">
    <property type="protein sequence ID" value="KAE9603797.1"/>
    <property type="molecule type" value="Genomic_DNA"/>
</dbReference>
<organism evidence="3 4">
    <name type="scientific">Lupinus albus</name>
    <name type="common">White lupine</name>
    <name type="synonym">Lupinus termis</name>
    <dbReference type="NCBI Taxonomy" id="3870"/>
    <lineage>
        <taxon>Eukaryota</taxon>
        <taxon>Viridiplantae</taxon>
        <taxon>Streptophyta</taxon>
        <taxon>Embryophyta</taxon>
        <taxon>Tracheophyta</taxon>
        <taxon>Spermatophyta</taxon>
        <taxon>Magnoliopsida</taxon>
        <taxon>eudicotyledons</taxon>
        <taxon>Gunneridae</taxon>
        <taxon>Pentapetalae</taxon>
        <taxon>rosids</taxon>
        <taxon>fabids</taxon>
        <taxon>Fabales</taxon>
        <taxon>Fabaceae</taxon>
        <taxon>Papilionoideae</taxon>
        <taxon>50 kb inversion clade</taxon>
        <taxon>genistoids sensu lato</taxon>
        <taxon>core genistoids</taxon>
        <taxon>Genisteae</taxon>
        <taxon>Lupinus</taxon>
    </lineage>
</organism>
<keyword evidence="4" id="KW-1185">Reference proteome</keyword>
<name>A0A6A5P808_LUPAL</name>
<keyword evidence="2" id="KW-1133">Transmembrane helix</keyword>
<gene>
    <name evidence="3" type="ORF">Lalb_Chr11g0064641</name>
</gene>
<feature type="transmembrane region" description="Helical" evidence="2">
    <location>
        <begin position="21"/>
        <end position="38"/>
    </location>
</feature>
<proteinExistence type="predicted"/>
<keyword evidence="2" id="KW-0472">Membrane</keyword>
<sequence>MVKQTPNRNQRTNKGFKLKQGFKILILISLCIWLLYKLKNSNGEKKASYEESSSKIFKMLKAGREIKKFGRKALEPWIKKPYEMIDDTEDSKGEEIEDLIDEDDKEEEEDENEDENLVEDRGHDEGEKNTHATSENHYKENGESRVAMRVTQNIGNEFELGRLKKNVRERGTN</sequence>
<evidence type="ECO:0000256" key="2">
    <source>
        <dbReference type="SAM" id="Phobius"/>
    </source>
</evidence>
<evidence type="ECO:0000313" key="3">
    <source>
        <dbReference type="EMBL" id="KAE9603797.1"/>
    </source>
</evidence>
<dbReference type="Proteomes" id="UP000447434">
    <property type="component" value="Chromosome 11"/>
</dbReference>
<feature type="region of interest" description="Disordered" evidence="1">
    <location>
        <begin position="85"/>
        <end position="146"/>
    </location>
</feature>
<dbReference type="AlphaFoldDB" id="A0A6A5P808"/>
<evidence type="ECO:0000256" key="1">
    <source>
        <dbReference type="SAM" id="MobiDB-lite"/>
    </source>
</evidence>